<evidence type="ECO:0000313" key="2">
    <source>
        <dbReference type="Proteomes" id="UP000289323"/>
    </source>
</evidence>
<reference evidence="1 2" key="1">
    <citation type="submission" date="2018-04" db="EMBL/GenBank/DDBJ databases">
        <authorList>
            <person name="Huttner S."/>
            <person name="Dainat J."/>
        </authorList>
    </citation>
    <scope>NUCLEOTIDE SEQUENCE [LARGE SCALE GENOMIC DNA]</scope>
</reference>
<protein>
    <submittedName>
        <fullName evidence="1">86869e7a-93fc-4cce-b448-391485cce003</fullName>
    </submittedName>
</protein>
<accession>A0A3S4AQ02</accession>
<sequence>MSRTLSTPYYLTEEIGGKGGLEETPVSNLAPSNLVQELPGTPLLGFTELGLNGLLPVSGPGDLRGPSKP</sequence>
<gene>
    <name evidence="1" type="ORF">TT172_LOCUS5524</name>
</gene>
<proteinExistence type="predicted"/>
<dbReference type="EMBL" id="OUUZ01000009">
    <property type="protein sequence ID" value="SPQ23105.1"/>
    <property type="molecule type" value="Genomic_DNA"/>
</dbReference>
<evidence type="ECO:0000313" key="1">
    <source>
        <dbReference type="EMBL" id="SPQ23105.1"/>
    </source>
</evidence>
<dbReference type="Proteomes" id="UP000289323">
    <property type="component" value="Unassembled WGS sequence"/>
</dbReference>
<dbReference type="AlphaFoldDB" id="A0A3S4AQ02"/>
<name>A0A3S4AQ02_9PEZI</name>
<organism evidence="1 2">
    <name type="scientific">Thermothielavioides terrestris</name>
    <dbReference type="NCBI Taxonomy" id="2587410"/>
    <lineage>
        <taxon>Eukaryota</taxon>
        <taxon>Fungi</taxon>
        <taxon>Dikarya</taxon>
        <taxon>Ascomycota</taxon>
        <taxon>Pezizomycotina</taxon>
        <taxon>Sordariomycetes</taxon>
        <taxon>Sordariomycetidae</taxon>
        <taxon>Sordariales</taxon>
        <taxon>Chaetomiaceae</taxon>
        <taxon>Thermothielavioides</taxon>
    </lineage>
</organism>